<sequence>MQGEMSDDDRAQRPHAEKTQRLPICEELVSTQRETAFLCNQCSFQDLPFYNINVNEDDHQISQTRICCRKKWILLIPTNLDMFKHKGIHLIHFNTRSLLPKISELRTIALETQATIIAISETWLDDSVTDTEILLPGYNIIRSDRDRSGGGVCTYIRNNRAYTPQDDLVKDGMESVWIELNLPDSKPIIVGRGDRGWLLQGPVMRNYKRKSQRAAGPDILKHAAEIVLLDDRSIRSVAVMSYTYSVVNPHVYLTYADEPVNHLTHQSR</sequence>
<dbReference type="PANTHER" id="PTHR36191">
    <property type="entry name" value="ENDO/EXONUCLEASE/PHOSPHATASE DOMAIN-CONTAINING PROTEIN-RELATED"/>
    <property type="match status" value="1"/>
</dbReference>
<dbReference type="Gene3D" id="3.60.10.10">
    <property type="entry name" value="Endonuclease/exonuclease/phosphatase"/>
    <property type="match status" value="1"/>
</dbReference>
<dbReference type="PANTHER" id="PTHR36191:SF11">
    <property type="entry name" value="BRCT DOMAIN-CONTAINING PROTEIN"/>
    <property type="match status" value="1"/>
</dbReference>
<feature type="domain" description="Endonuclease/exonuclease/phosphatase" evidence="1">
    <location>
        <begin position="93"/>
        <end position="201"/>
    </location>
</feature>
<name>A0A2G8KJJ2_STIJA</name>
<dbReference type="Pfam" id="PF03372">
    <property type="entry name" value="Exo_endo_phos"/>
    <property type="match status" value="1"/>
</dbReference>
<evidence type="ECO:0000313" key="3">
    <source>
        <dbReference type="Proteomes" id="UP000230750"/>
    </source>
</evidence>
<dbReference type="InterPro" id="IPR005135">
    <property type="entry name" value="Endo/exonuclease/phosphatase"/>
</dbReference>
<accession>A0A2G8KJJ2</accession>
<organism evidence="2 3">
    <name type="scientific">Stichopus japonicus</name>
    <name type="common">Sea cucumber</name>
    <dbReference type="NCBI Taxonomy" id="307972"/>
    <lineage>
        <taxon>Eukaryota</taxon>
        <taxon>Metazoa</taxon>
        <taxon>Echinodermata</taxon>
        <taxon>Eleutherozoa</taxon>
        <taxon>Echinozoa</taxon>
        <taxon>Holothuroidea</taxon>
        <taxon>Aspidochirotacea</taxon>
        <taxon>Aspidochirotida</taxon>
        <taxon>Stichopodidae</taxon>
        <taxon>Apostichopus</taxon>
    </lineage>
</organism>
<evidence type="ECO:0000259" key="1">
    <source>
        <dbReference type="Pfam" id="PF03372"/>
    </source>
</evidence>
<gene>
    <name evidence="2" type="ORF">BSL78_14971</name>
</gene>
<dbReference type="SUPFAM" id="SSF56219">
    <property type="entry name" value="DNase I-like"/>
    <property type="match status" value="1"/>
</dbReference>
<dbReference type="GO" id="GO:0003824">
    <property type="term" value="F:catalytic activity"/>
    <property type="evidence" value="ECO:0007669"/>
    <property type="project" value="InterPro"/>
</dbReference>
<keyword evidence="3" id="KW-1185">Reference proteome</keyword>
<dbReference type="Proteomes" id="UP000230750">
    <property type="component" value="Unassembled WGS sequence"/>
</dbReference>
<dbReference type="InterPro" id="IPR036691">
    <property type="entry name" value="Endo/exonu/phosph_ase_sf"/>
</dbReference>
<evidence type="ECO:0000313" key="2">
    <source>
        <dbReference type="EMBL" id="PIK48179.1"/>
    </source>
</evidence>
<protein>
    <recommendedName>
        <fullName evidence="1">Endonuclease/exonuclease/phosphatase domain-containing protein</fullName>
    </recommendedName>
</protein>
<comment type="caution">
    <text evidence="2">The sequence shown here is derived from an EMBL/GenBank/DDBJ whole genome shotgun (WGS) entry which is preliminary data.</text>
</comment>
<dbReference type="STRING" id="307972.A0A2G8KJJ2"/>
<reference evidence="2 3" key="1">
    <citation type="journal article" date="2017" name="PLoS Biol.">
        <title>The sea cucumber genome provides insights into morphological evolution and visceral regeneration.</title>
        <authorList>
            <person name="Zhang X."/>
            <person name="Sun L."/>
            <person name="Yuan J."/>
            <person name="Sun Y."/>
            <person name="Gao Y."/>
            <person name="Zhang L."/>
            <person name="Li S."/>
            <person name="Dai H."/>
            <person name="Hamel J.F."/>
            <person name="Liu C."/>
            <person name="Yu Y."/>
            <person name="Liu S."/>
            <person name="Lin W."/>
            <person name="Guo K."/>
            <person name="Jin S."/>
            <person name="Xu P."/>
            <person name="Storey K.B."/>
            <person name="Huan P."/>
            <person name="Zhang T."/>
            <person name="Zhou Y."/>
            <person name="Zhang J."/>
            <person name="Lin C."/>
            <person name="Li X."/>
            <person name="Xing L."/>
            <person name="Huo D."/>
            <person name="Sun M."/>
            <person name="Wang L."/>
            <person name="Mercier A."/>
            <person name="Li F."/>
            <person name="Yang H."/>
            <person name="Xiang J."/>
        </authorList>
    </citation>
    <scope>NUCLEOTIDE SEQUENCE [LARGE SCALE GENOMIC DNA]</scope>
    <source>
        <strain evidence="2">Shaxun</strain>
        <tissue evidence="2">Muscle</tissue>
    </source>
</reference>
<proteinExistence type="predicted"/>
<dbReference type="OrthoDB" id="6158007at2759"/>
<dbReference type="AlphaFoldDB" id="A0A2G8KJJ2"/>
<dbReference type="EMBL" id="MRZV01000537">
    <property type="protein sequence ID" value="PIK48179.1"/>
    <property type="molecule type" value="Genomic_DNA"/>
</dbReference>